<dbReference type="EMBL" id="ABIC01000008">
    <property type="protein sequence ID" value="EDQ01667.1"/>
    <property type="molecule type" value="Genomic_DNA"/>
</dbReference>
<reference evidence="11 12" key="1">
    <citation type="submission" date="2007-10" db="EMBL/GenBank/DDBJ databases">
        <authorList>
            <person name="Yayanos A."/>
            <person name="Ferriera S."/>
            <person name="Johnson J."/>
            <person name="Kravitz S."/>
            <person name="Halpern A."/>
            <person name="Remington K."/>
            <person name="Beeson K."/>
            <person name="Tran B."/>
            <person name="Rogers Y.-H."/>
            <person name="Friedman R."/>
            <person name="Venter J.C."/>
        </authorList>
    </citation>
    <scope>NUCLEOTIDE SEQUENCE [LARGE SCALE GENOMIC DNA]</scope>
    <source>
        <strain evidence="11 12">KT99</strain>
    </source>
</reference>
<comment type="pathway">
    <text evidence="8">Cofactor biosynthesis; adenosylcobalamin biosynthesis; precorrin-2 from uroporphyrinogen III: step 1/1.</text>
</comment>
<comment type="caution">
    <text evidence="11">The sequence shown here is derived from an EMBL/GenBank/DDBJ whole genome shotgun (WGS) entry which is preliminary data.</text>
</comment>
<dbReference type="FunFam" id="3.40.1010.10:FF:000001">
    <property type="entry name" value="Siroheme synthase"/>
    <property type="match status" value="1"/>
</dbReference>
<evidence type="ECO:0000256" key="7">
    <source>
        <dbReference type="ARBA" id="ARBA00025705"/>
    </source>
</evidence>
<dbReference type="UniPathway" id="UPA00262">
    <property type="reaction ID" value="UER00211"/>
</dbReference>
<dbReference type="PANTHER" id="PTHR45790:SF3">
    <property type="entry name" value="S-ADENOSYL-L-METHIONINE-DEPENDENT UROPORPHYRINOGEN III METHYLTRANSFERASE, CHLOROPLASTIC"/>
    <property type="match status" value="1"/>
</dbReference>
<sequence length="466" mass="49613">MESNSTAPGKVFLVGAGPGSPDLLTWRAIKLMQHCDVVCYDLLVSPAILSLVPSDKEMLAVGYRGYCGTSIEYGMHPDVIAQALAGKNVLRLKSGDPFIFGRGTEECRCLNHHGIEYEVVPGITSALGAAAYAGFPLTSNGLASDVTFASGHRASSVLNNWASMGQSSGTLVLYMAAKKLAQHAARLIEQGRDPETAVALVSSATRHNQRLLTTTLAKIDEVMDNDMHQDGSPVLVIMGQVVALAPELSWHDKLPLTGNCIMMDQSQAAIAEVLRMAGAEIILSPAVTKQYGFAAEDWAQILKAPSLWLENIDAVKGLEQSAKDEGLDVRQWSWQLSGSQPVQAYLADKGINIALADKMAIGMLALTSGTKSNQGQGMCGCRASALAPRYDLGKVAVCWVEEPALAELITQTQVGFDCELFITSQADIAKQLALSGKDVVTLASACVESVISVLVDLPLRRKSNVA</sequence>
<dbReference type="PROSITE" id="PS00840">
    <property type="entry name" value="SUMT_2"/>
    <property type="match status" value="1"/>
</dbReference>
<keyword evidence="6" id="KW-0627">Porphyrin biosynthesis</keyword>
<evidence type="ECO:0000313" key="12">
    <source>
        <dbReference type="Proteomes" id="UP000005839"/>
    </source>
</evidence>
<proteinExistence type="inferred from homology"/>
<dbReference type="InterPro" id="IPR035996">
    <property type="entry name" value="4pyrrol_Methylase_sf"/>
</dbReference>
<evidence type="ECO:0000256" key="9">
    <source>
        <dbReference type="RuleBase" id="RU003960"/>
    </source>
</evidence>
<dbReference type="GO" id="GO:0004851">
    <property type="term" value="F:uroporphyrin-III C-methyltransferase activity"/>
    <property type="evidence" value="ECO:0007669"/>
    <property type="project" value="UniProtKB-EC"/>
</dbReference>
<name>A9D3D6_9GAMM</name>
<accession>A9D3D6</accession>
<evidence type="ECO:0000259" key="10">
    <source>
        <dbReference type="Pfam" id="PF00590"/>
    </source>
</evidence>
<dbReference type="AlphaFoldDB" id="A9D3D6"/>
<dbReference type="InterPro" id="IPR006366">
    <property type="entry name" value="CobA/CysG_C"/>
</dbReference>
<dbReference type="InterPro" id="IPR014776">
    <property type="entry name" value="4pyrrole_Mease_sub2"/>
</dbReference>
<keyword evidence="3 9" id="KW-0489">Methyltransferase</keyword>
<dbReference type="InterPro" id="IPR014777">
    <property type="entry name" value="4pyrrole_Mease_sub1"/>
</dbReference>
<dbReference type="Gene3D" id="3.40.1010.10">
    <property type="entry name" value="Cobalt-precorrin-4 Transmethylase, Domain 1"/>
    <property type="match status" value="1"/>
</dbReference>
<dbReference type="InterPro" id="IPR000878">
    <property type="entry name" value="4pyrrol_Mease"/>
</dbReference>
<dbReference type="NCBIfam" id="NF004790">
    <property type="entry name" value="PRK06136.1"/>
    <property type="match status" value="1"/>
</dbReference>
<dbReference type="Proteomes" id="UP000005839">
    <property type="component" value="Unassembled WGS sequence"/>
</dbReference>
<dbReference type="STRING" id="314608.KT99_16409"/>
<dbReference type="SUPFAM" id="SSF53790">
    <property type="entry name" value="Tetrapyrrole methylase"/>
    <property type="match status" value="1"/>
</dbReference>
<dbReference type="InterPro" id="IPR050161">
    <property type="entry name" value="Siro_Cobalamin_biosynth"/>
</dbReference>
<evidence type="ECO:0000256" key="4">
    <source>
        <dbReference type="ARBA" id="ARBA00022679"/>
    </source>
</evidence>
<evidence type="ECO:0000256" key="2">
    <source>
        <dbReference type="ARBA" id="ARBA00012162"/>
    </source>
</evidence>
<comment type="similarity">
    <text evidence="1 9">Belongs to the precorrin methyltransferase family.</text>
</comment>
<evidence type="ECO:0000313" key="11">
    <source>
        <dbReference type="EMBL" id="EDQ01667.1"/>
    </source>
</evidence>
<keyword evidence="4 9" id="KW-0808">Transferase</keyword>
<evidence type="ECO:0000256" key="3">
    <source>
        <dbReference type="ARBA" id="ARBA00022603"/>
    </source>
</evidence>
<keyword evidence="12" id="KW-1185">Reference proteome</keyword>
<gene>
    <name evidence="11" type="ORF">KT99_16409</name>
</gene>
<evidence type="ECO:0000256" key="8">
    <source>
        <dbReference type="ARBA" id="ARBA00060548"/>
    </source>
</evidence>
<dbReference type="GO" id="GO:0019354">
    <property type="term" value="P:siroheme biosynthetic process"/>
    <property type="evidence" value="ECO:0007669"/>
    <property type="project" value="UniProtKB-UniPathway"/>
</dbReference>
<dbReference type="Gene3D" id="3.30.950.10">
    <property type="entry name" value="Methyltransferase, Cobalt-precorrin-4 Transmethylase, Domain 2"/>
    <property type="match status" value="1"/>
</dbReference>
<dbReference type="EC" id="2.1.1.107" evidence="2"/>
<organism evidence="11 12">
    <name type="scientific">Shewanella benthica KT99</name>
    <dbReference type="NCBI Taxonomy" id="314608"/>
    <lineage>
        <taxon>Bacteria</taxon>
        <taxon>Pseudomonadati</taxon>
        <taxon>Pseudomonadota</taxon>
        <taxon>Gammaproteobacteria</taxon>
        <taxon>Alteromonadales</taxon>
        <taxon>Shewanellaceae</taxon>
        <taxon>Shewanella</taxon>
    </lineage>
</organism>
<dbReference type="GO" id="GO:0032259">
    <property type="term" value="P:methylation"/>
    <property type="evidence" value="ECO:0007669"/>
    <property type="project" value="UniProtKB-KW"/>
</dbReference>
<dbReference type="NCBIfam" id="TIGR01469">
    <property type="entry name" value="cobA_cysG_Cterm"/>
    <property type="match status" value="1"/>
</dbReference>
<comment type="pathway">
    <text evidence="7">Porphyrin-containing compound metabolism; siroheme biosynthesis; precorrin-2 from uroporphyrinogen III: step 1/1.</text>
</comment>
<dbReference type="InterPro" id="IPR003043">
    <property type="entry name" value="Uropor_MeTrfase_CS"/>
</dbReference>
<protein>
    <recommendedName>
        <fullName evidence="2">uroporphyrinogen-III C-methyltransferase</fullName>
        <ecNumber evidence="2">2.1.1.107</ecNumber>
    </recommendedName>
</protein>
<evidence type="ECO:0000256" key="5">
    <source>
        <dbReference type="ARBA" id="ARBA00022691"/>
    </source>
</evidence>
<keyword evidence="5" id="KW-0949">S-adenosyl-L-methionine</keyword>
<feature type="domain" description="Tetrapyrrole methylase" evidence="10">
    <location>
        <begin position="10"/>
        <end position="219"/>
    </location>
</feature>
<dbReference type="CDD" id="cd11642">
    <property type="entry name" value="SUMT"/>
    <property type="match status" value="1"/>
</dbReference>
<dbReference type="PANTHER" id="PTHR45790">
    <property type="entry name" value="SIROHEME SYNTHASE-RELATED"/>
    <property type="match status" value="1"/>
</dbReference>
<evidence type="ECO:0000256" key="6">
    <source>
        <dbReference type="ARBA" id="ARBA00023244"/>
    </source>
</evidence>
<dbReference type="RefSeq" id="WP_005497821.1">
    <property type="nucleotide sequence ID" value="NZ_ABIC01000008.1"/>
</dbReference>
<dbReference type="Pfam" id="PF00590">
    <property type="entry name" value="TP_methylase"/>
    <property type="match status" value="1"/>
</dbReference>
<evidence type="ECO:0000256" key="1">
    <source>
        <dbReference type="ARBA" id="ARBA00005879"/>
    </source>
</evidence>